<accession>A0A9Q3FLY3</accession>
<evidence type="ECO:0000256" key="4">
    <source>
        <dbReference type="ARBA" id="ARBA00023024"/>
    </source>
</evidence>
<evidence type="ECO:0000256" key="6">
    <source>
        <dbReference type="ARBA" id="ARBA00023285"/>
    </source>
</evidence>
<evidence type="ECO:0000256" key="3">
    <source>
        <dbReference type="ARBA" id="ARBA00022622"/>
    </source>
</evidence>
<keyword evidence="5" id="KW-0119">Carbohydrate metabolism</keyword>
<sequence length="431" mass="49296">MRTRRYLRGKIYHHKFVYNDQIFKFKTSFLISIILILSSTSIFFFYSQTHSLSHLNQISKALSHRFPGTPINSNDAKIVWKSHSFLKHLSAFLIKSNHPPLGFSSSSYFSNLGFKSFHSTYPKPDQIGPRPKKQWIRRLNYLKKLAINSHNLDLINSFAIPIAKLEPDGLVTYPSNLELGPGLNGVCSWERTGCLRNSQNGYAQDLDIVDTDHQTWAVNFDDGPLPPSKSLYKLLDQFNTKATHFWIGGNVLIYWDLALTADKRGDHLAVHTWSHSHLTSLSDEQVLGELGWTIQIIFDLTGKIPKYFRPPYGNIDNRIRAIAKHVFGLETVIWNEDSIDWALNQTYSTGDQVDLPNPNDAPNLNQVIENIKQFSIDDKIKLNGLLLLEHELSQESVKAFEVSWKKVKDLGWKTGALPECIEDGKAKWYQN</sequence>
<organism evidence="13 14">
    <name type="scientific">Austropuccinia psidii MF-1</name>
    <dbReference type="NCBI Taxonomy" id="1389203"/>
    <lineage>
        <taxon>Eukaryota</taxon>
        <taxon>Fungi</taxon>
        <taxon>Dikarya</taxon>
        <taxon>Basidiomycota</taxon>
        <taxon>Pucciniomycotina</taxon>
        <taxon>Pucciniomycetes</taxon>
        <taxon>Pucciniales</taxon>
        <taxon>Sphaerophragmiaceae</taxon>
        <taxon>Austropuccinia</taxon>
    </lineage>
</organism>
<dbReference type="SUPFAM" id="SSF88713">
    <property type="entry name" value="Glycoside hydrolase/deacetylase"/>
    <property type="match status" value="1"/>
</dbReference>
<dbReference type="InterPro" id="IPR002509">
    <property type="entry name" value="NODB_dom"/>
</dbReference>
<comment type="subcellular location">
    <subcellularLocation>
        <location evidence="2">Cell membrane</location>
        <topology evidence="2">Lipid-anchor</topology>
        <topology evidence="2">GPI-anchor</topology>
    </subcellularLocation>
</comment>
<comment type="catalytic activity">
    <reaction evidence="10">
        <text>[(1-&gt;4)-N-acetyl-beta-D-glucosaminyl](n) + n H2O = chitosan + n acetate</text>
        <dbReference type="Rhea" id="RHEA:10464"/>
        <dbReference type="Rhea" id="RHEA-COMP:9593"/>
        <dbReference type="Rhea" id="RHEA-COMP:9597"/>
        <dbReference type="ChEBI" id="CHEBI:15377"/>
        <dbReference type="ChEBI" id="CHEBI:17029"/>
        <dbReference type="ChEBI" id="CHEBI:30089"/>
        <dbReference type="ChEBI" id="CHEBI:57704"/>
        <dbReference type="EC" id="3.5.1.41"/>
    </reaction>
    <physiologicalReaction direction="left-to-right" evidence="10">
        <dbReference type="Rhea" id="RHEA:10465"/>
    </physiologicalReaction>
</comment>
<keyword evidence="6" id="KW-0170">Cobalt</keyword>
<evidence type="ECO:0000256" key="10">
    <source>
        <dbReference type="ARBA" id="ARBA00048494"/>
    </source>
</evidence>
<dbReference type="Proteomes" id="UP000765509">
    <property type="component" value="Unassembled WGS sequence"/>
</dbReference>
<keyword evidence="14" id="KW-1185">Reference proteome</keyword>
<dbReference type="Gene3D" id="3.20.20.370">
    <property type="entry name" value="Glycoside hydrolase/deacetylase"/>
    <property type="match status" value="1"/>
</dbReference>
<dbReference type="GO" id="GO:0098552">
    <property type="term" value="C:side of membrane"/>
    <property type="evidence" value="ECO:0007669"/>
    <property type="project" value="UniProtKB-KW"/>
</dbReference>
<evidence type="ECO:0000256" key="11">
    <source>
        <dbReference type="SAM" id="Phobius"/>
    </source>
</evidence>
<dbReference type="InterPro" id="IPR011330">
    <property type="entry name" value="Glyco_hydro/deAcase_b/a-brl"/>
</dbReference>
<dbReference type="GO" id="GO:0000272">
    <property type="term" value="P:polysaccharide catabolic process"/>
    <property type="evidence" value="ECO:0007669"/>
    <property type="project" value="UniProtKB-KW"/>
</dbReference>
<keyword evidence="3" id="KW-0336">GPI-anchor</keyword>
<gene>
    <name evidence="13" type="ORF">O181_082163</name>
</gene>
<protein>
    <recommendedName>
        <fullName evidence="9">chitin deacetylase</fullName>
        <ecNumber evidence="9">3.5.1.41</ecNumber>
    </recommendedName>
</protein>
<evidence type="ECO:0000256" key="7">
    <source>
        <dbReference type="ARBA" id="ARBA00023288"/>
    </source>
</evidence>
<dbReference type="PANTHER" id="PTHR10587:SF135">
    <property type="entry name" value="CHITIN DEACETYLASE 3"/>
    <property type="match status" value="1"/>
</dbReference>
<feature type="domain" description="NodB homology" evidence="12">
    <location>
        <begin position="214"/>
        <end position="415"/>
    </location>
</feature>
<dbReference type="GO" id="GO:0006032">
    <property type="term" value="P:chitin catabolic process"/>
    <property type="evidence" value="ECO:0007669"/>
    <property type="project" value="UniProtKB-KW"/>
</dbReference>
<dbReference type="Pfam" id="PF01522">
    <property type="entry name" value="Polysacc_deac_1"/>
    <property type="match status" value="1"/>
</dbReference>
<dbReference type="OrthoDB" id="407355at2759"/>
<dbReference type="PANTHER" id="PTHR10587">
    <property type="entry name" value="GLYCOSYL TRANSFERASE-RELATED"/>
    <property type="match status" value="1"/>
</dbReference>
<dbReference type="EMBL" id="AVOT02047176">
    <property type="protein sequence ID" value="MBW0542448.1"/>
    <property type="molecule type" value="Genomic_DNA"/>
</dbReference>
<evidence type="ECO:0000256" key="2">
    <source>
        <dbReference type="ARBA" id="ARBA00004609"/>
    </source>
</evidence>
<keyword evidence="11" id="KW-0472">Membrane</keyword>
<evidence type="ECO:0000256" key="8">
    <source>
        <dbReference type="ARBA" id="ARBA00023326"/>
    </source>
</evidence>
<evidence type="ECO:0000259" key="12">
    <source>
        <dbReference type="PROSITE" id="PS51677"/>
    </source>
</evidence>
<evidence type="ECO:0000256" key="9">
    <source>
        <dbReference type="ARBA" id="ARBA00024056"/>
    </source>
</evidence>
<feature type="transmembrane region" description="Helical" evidence="11">
    <location>
        <begin position="29"/>
        <end position="47"/>
    </location>
</feature>
<dbReference type="AlphaFoldDB" id="A0A9Q3FLY3"/>
<dbReference type="GO" id="GO:0004099">
    <property type="term" value="F:chitin deacetylase activity"/>
    <property type="evidence" value="ECO:0007669"/>
    <property type="project" value="UniProtKB-EC"/>
</dbReference>
<keyword evidence="11" id="KW-0812">Transmembrane</keyword>
<reference evidence="13" key="1">
    <citation type="submission" date="2021-03" db="EMBL/GenBank/DDBJ databases">
        <title>Draft genome sequence of rust myrtle Austropuccinia psidii MF-1, a brazilian biotype.</title>
        <authorList>
            <person name="Quecine M.C."/>
            <person name="Pachon D.M.R."/>
            <person name="Bonatelli M.L."/>
            <person name="Correr F.H."/>
            <person name="Franceschini L.M."/>
            <person name="Leite T.F."/>
            <person name="Margarido G.R.A."/>
            <person name="Almeida C.A."/>
            <person name="Ferrarezi J.A."/>
            <person name="Labate C.A."/>
        </authorList>
    </citation>
    <scope>NUCLEOTIDE SEQUENCE</scope>
    <source>
        <strain evidence="13">MF-1</strain>
    </source>
</reference>
<keyword evidence="7" id="KW-0449">Lipoprotein</keyword>
<evidence type="ECO:0000313" key="13">
    <source>
        <dbReference type="EMBL" id="MBW0542448.1"/>
    </source>
</evidence>
<keyword evidence="4" id="KW-0146">Chitin degradation</keyword>
<dbReference type="PROSITE" id="PS51677">
    <property type="entry name" value="NODB"/>
    <property type="match status" value="1"/>
</dbReference>
<keyword evidence="3" id="KW-0325">Glycoprotein</keyword>
<dbReference type="InterPro" id="IPR050248">
    <property type="entry name" value="Polysacc_deacetylase_ArnD"/>
</dbReference>
<evidence type="ECO:0000256" key="1">
    <source>
        <dbReference type="ARBA" id="ARBA00001941"/>
    </source>
</evidence>
<dbReference type="EC" id="3.5.1.41" evidence="9"/>
<evidence type="ECO:0000256" key="5">
    <source>
        <dbReference type="ARBA" id="ARBA00023277"/>
    </source>
</evidence>
<proteinExistence type="predicted"/>
<keyword evidence="8" id="KW-0624">Polysaccharide degradation</keyword>
<dbReference type="GO" id="GO:0005886">
    <property type="term" value="C:plasma membrane"/>
    <property type="evidence" value="ECO:0007669"/>
    <property type="project" value="UniProtKB-SubCell"/>
</dbReference>
<name>A0A9Q3FLY3_9BASI</name>
<comment type="caution">
    <text evidence="13">The sequence shown here is derived from an EMBL/GenBank/DDBJ whole genome shotgun (WGS) entry which is preliminary data.</text>
</comment>
<comment type="cofactor">
    <cofactor evidence="1">
        <name>Co(2+)</name>
        <dbReference type="ChEBI" id="CHEBI:48828"/>
    </cofactor>
</comment>
<dbReference type="GO" id="GO:0009272">
    <property type="term" value="P:fungal-type cell wall biogenesis"/>
    <property type="evidence" value="ECO:0007669"/>
    <property type="project" value="UniProtKB-ARBA"/>
</dbReference>
<evidence type="ECO:0000313" key="14">
    <source>
        <dbReference type="Proteomes" id="UP000765509"/>
    </source>
</evidence>
<keyword evidence="11" id="KW-1133">Transmembrane helix</keyword>